<reference evidence="3" key="2">
    <citation type="submission" date="2021-09" db="EMBL/GenBank/DDBJ databases">
        <authorList>
            <person name="Gilroy R."/>
        </authorList>
    </citation>
    <scope>NUCLEOTIDE SEQUENCE</scope>
    <source>
        <strain evidence="3">1647</strain>
    </source>
</reference>
<feature type="compositionally biased region" description="Basic and acidic residues" evidence="1">
    <location>
        <begin position="155"/>
        <end position="165"/>
    </location>
</feature>
<sequence length="175" mass="19169">MHAYRKFVQDEMDKRGWTAAELSRASGLSRQNLSRILNDDRDVLQRRPEPTTITSLSRAFQLSEDAVLSFVAEAMGFRSERVSVPDASALSDDELLRILAERLRKGSRDGDEDAAGLEREAQPDGVTPLVGGRRPRQEDYGRAADASGPSLLEVDDARAAARGEESQDPGSDEPA</sequence>
<dbReference type="InterPro" id="IPR010982">
    <property type="entry name" value="Lambda_DNA-bd_dom_sf"/>
</dbReference>
<evidence type="ECO:0000313" key="4">
    <source>
        <dbReference type="Proteomes" id="UP000775129"/>
    </source>
</evidence>
<feature type="domain" description="HTH cro/C1-type" evidence="2">
    <location>
        <begin position="8"/>
        <end position="67"/>
    </location>
</feature>
<dbReference type="CDD" id="cd00093">
    <property type="entry name" value="HTH_XRE"/>
    <property type="match status" value="1"/>
</dbReference>
<accession>A0A921KRW4</accession>
<gene>
    <name evidence="3" type="ORF">K8W24_15915</name>
</gene>
<dbReference type="SMART" id="SM00530">
    <property type="entry name" value="HTH_XRE"/>
    <property type="match status" value="1"/>
</dbReference>
<comment type="caution">
    <text evidence="3">The sequence shown here is derived from an EMBL/GenBank/DDBJ whole genome shotgun (WGS) entry which is preliminary data.</text>
</comment>
<dbReference type="SUPFAM" id="SSF47413">
    <property type="entry name" value="lambda repressor-like DNA-binding domains"/>
    <property type="match status" value="1"/>
</dbReference>
<organism evidence="3 4">
    <name type="scientific">Brachybacterium paraconglomeratum</name>
    <dbReference type="NCBI Taxonomy" id="173362"/>
    <lineage>
        <taxon>Bacteria</taxon>
        <taxon>Bacillati</taxon>
        <taxon>Actinomycetota</taxon>
        <taxon>Actinomycetes</taxon>
        <taxon>Micrococcales</taxon>
        <taxon>Dermabacteraceae</taxon>
        <taxon>Brachybacterium</taxon>
    </lineage>
</organism>
<proteinExistence type="predicted"/>
<dbReference type="AlphaFoldDB" id="A0A921KRW4"/>
<dbReference type="InterPro" id="IPR001387">
    <property type="entry name" value="Cro/C1-type_HTH"/>
</dbReference>
<evidence type="ECO:0000259" key="2">
    <source>
        <dbReference type="PROSITE" id="PS50943"/>
    </source>
</evidence>
<evidence type="ECO:0000256" key="1">
    <source>
        <dbReference type="SAM" id="MobiDB-lite"/>
    </source>
</evidence>
<dbReference type="GO" id="GO:0003677">
    <property type="term" value="F:DNA binding"/>
    <property type="evidence" value="ECO:0007669"/>
    <property type="project" value="InterPro"/>
</dbReference>
<dbReference type="Pfam" id="PF01381">
    <property type="entry name" value="HTH_3"/>
    <property type="match status" value="1"/>
</dbReference>
<feature type="compositionally biased region" description="Acidic residues" evidence="1">
    <location>
        <begin position="166"/>
        <end position="175"/>
    </location>
</feature>
<name>A0A921KRW4_9MICO</name>
<evidence type="ECO:0000313" key="3">
    <source>
        <dbReference type="EMBL" id="HJF51249.1"/>
    </source>
</evidence>
<dbReference type="EMBL" id="DYWO01000474">
    <property type="protein sequence ID" value="HJF51249.1"/>
    <property type="molecule type" value="Genomic_DNA"/>
</dbReference>
<reference evidence="3" key="1">
    <citation type="journal article" date="2021" name="PeerJ">
        <title>Extensive microbial diversity within the chicken gut microbiome revealed by metagenomics and culture.</title>
        <authorList>
            <person name="Gilroy R."/>
            <person name="Ravi A."/>
            <person name="Getino M."/>
            <person name="Pursley I."/>
            <person name="Horton D.L."/>
            <person name="Alikhan N.F."/>
            <person name="Baker D."/>
            <person name="Gharbi K."/>
            <person name="Hall N."/>
            <person name="Watson M."/>
            <person name="Adriaenssens E.M."/>
            <person name="Foster-Nyarko E."/>
            <person name="Jarju S."/>
            <person name="Secka A."/>
            <person name="Antonio M."/>
            <person name="Oren A."/>
            <person name="Chaudhuri R.R."/>
            <person name="La Ragione R."/>
            <person name="Hildebrand F."/>
            <person name="Pallen M.J."/>
        </authorList>
    </citation>
    <scope>NUCLEOTIDE SEQUENCE</scope>
    <source>
        <strain evidence="3">1647</strain>
    </source>
</reference>
<protein>
    <submittedName>
        <fullName evidence="3">Helix-turn-helix domain-containing protein</fullName>
    </submittedName>
</protein>
<dbReference type="PROSITE" id="PS50943">
    <property type="entry name" value="HTH_CROC1"/>
    <property type="match status" value="1"/>
</dbReference>
<dbReference type="Proteomes" id="UP000775129">
    <property type="component" value="Unassembled WGS sequence"/>
</dbReference>
<dbReference type="Gene3D" id="1.10.260.40">
    <property type="entry name" value="lambda repressor-like DNA-binding domains"/>
    <property type="match status" value="1"/>
</dbReference>
<feature type="region of interest" description="Disordered" evidence="1">
    <location>
        <begin position="105"/>
        <end position="175"/>
    </location>
</feature>